<organism evidence="3 4">
    <name type="scientific">Pontibacter actiniarum</name>
    <dbReference type="NCBI Taxonomy" id="323450"/>
    <lineage>
        <taxon>Bacteria</taxon>
        <taxon>Pseudomonadati</taxon>
        <taxon>Bacteroidota</taxon>
        <taxon>Cytophagia</taxon>
        <taxon>Cytophagales</taxon>
        <taxon>Hymenobacteraceae</taxon>
        <taxon>Pontibacter</taxon>
    </lineage>
</organism>
<dbReference type="OrthoDB" id="780137at2"/>
<evidence type="ECO:0008006" key="5">
    <source>
        <dbReference type="Google" id="ProtNLM"/>
    </source>
</evidence>
<keyword evidence="4" id="KW-1185">Reference proteome</keyword>
<feature type="compositionally biased region" description="Gly residues" evidence="1">
    <location>
        <begin position="472"/>
        <end position="482"/>
    </location>
</feature>
<feature type="transmembrane region" description="Helical" evidence="2">
    <location>
        <begin position="22"/>
        <end position="43"/>
    </location>
</feature>
<dbReference type="STRING" id="709015.GCA_000472485_03355"/>
<feature type="transmembrane region" description="Helical" evidence="2">
    <location>
        <begin position="49"/>
        <end position="67"/>
    </location>
</feature>
<dbReference type="RefSeq" id="WP_025608527.1">
    <property type="nucleotide sequence ID" value="NZ_CP021235.1"/>
</dbReference>
<dbReference type="Proteomes" id="UP000266292">
    <property type="component" value="Chromosome"/>
</dbReference>
<dbReference type="EMBL" id="CP021235">
    <property type="protein sequence ID" value="ARS36918.1"/>
    <property type="molecule type" value="Genomic_DNA"/>
</dbReference>
<evidence type="ECO:0000313" key="4">
    <source>
        <dbReference type="Proteomes" id="UP000266292"/>
    </source>
</evidence>
<accession>A0A1X9YVK4</accession>
<sequence>MAVEQSIHILRQIRSRYVQAKLWLYALQAIAVAAVGIAIFSRWRFEVPVLAFVAISMIIAAILYVALRWRSVSQTSLQQVARHLNRQYPALEDSTEMLLHEPQNLLQRLQQQKIAGVLQELHPEKEKTYTLRSTASYVALGLALVLTAGILYLPAAPLPDPKQSPEVQITFPDAPAAAADTATTIEQIEITVTPPAYTGKKAYKADNPNLRVEEGATVNWRIRTNKPAKALQLELNEQQAQTFKQSKTGYTFSRSFSQPTLYTINLNGQKSAFYTLEIIPDEAPAIEISKPKEYTEIRLGEPQRVSLQAKLTDDYGIREANMIATVAKGTGEAVKFREEKMKLNLSGNSRSYSINQTLDLQKLGMSFGDELYFYLQAWDNHRGYTRSETFFVQIEDTTIVEASFDMTAGVNPVPEYFRSQRQIIIDTEKLLKEQRSISKAEFQERSNNIGIDQKLLRLRYGKFLGEEFESGIGPGGGIPEGAGGHEEAQHFEGDGHDHPEFENQNSPEALLDPYLHKHDQEGEATIFEPAVKAKLKGALAQMWEAELRLRTFKPKEALPFEYMALRMLKDVQQSQRAYVAKTGFEAPPLKEPELRLTGELNKITPLNERNTIKQKQQYPDTKAALNWLARYKQNGKYKPSDAALLERAGQELAQRAVNTPGQNLRALQDMRQLISEVRTGDGKLCASCLATVEHALTALLPPAAQTPQPKQVMRSKLAQEYMKQLEQ</sequence>
<dbReference type="AlphaFoldDB" id="A0A1X9YVK4"/>
<protein>
    <recommendedName>
        <fullName evidence="5">DUF4175 domain-containing protein</fullName>
    </recommendedName>
</protein>
<feature type="region of interest" description="Disordered" evidence="1">
    <location>
        <begin position="471"/>
        <end position="506"/>
    </location>
</feature>
<keyword evidence="2" id="KW-0472">Membrane</keyword>
<evidence type="ECO:0000313" key="3">
    <source>
        <dbReference type="EMBL" id="ARS36918.1"/>
    </source>
</evidence>
<reference evidence="4" key="1">
    <citation type="submission" date="2017-05" db="EMBL/GenBank/DDBJ databases">
        <authorList>
            <person name="Ray J."/>
            <person name="Price M."/>
            <person name="Deutschbauer A."/>
        </authorList>
    </citation>
    <scope>NUCLEOTIDE SEQUENCE [LARGE SCALE GENOMIC DNA]</scope>
    <source>
        <strain evidence="4">DSM 19842</strain>
    </source>
</reference>
<feature type="transmembrane region" description="Helical" evidence="2">
    <location>
        <begin position="135"/>
        <end position="155"/>
    </location>
</feature>
<dbReference type="KEGG" id="pact:CA264_16615"/>
<evidence type="ECO:0000256" key="2">
    <source>
        <dbReference type="SAM" id="Phobius"/>
    </source>
</evidence>
<proteinExistence type="predicted"/>
<gene>
    <name evidence="3" type="ORF">CA264_16615</name>
</gene>
<keyword evidence="2" id="KW-0812">Transmembrane</keyword>
<evidence type="ECO:0000256" key="1">
    <source>
        <dbReference type="SAM" id="MobiDB-lite"/>
    </source>
</evidence>
<name>A0A1X9YVK4_9BACT</name>
<feature type="compositionally biased region" description="Basic and acidic residues" evidence="1">
    <location>
        <begin position="483"/>
        <end position="501"/>
    </location>
</feature>
<keyword evidence="2" id="KW-1133">Transmembrane helix</keyword>